<organism evidence="1 2">
    <name type="scientific">Sphingobium psychrophilum</name>
    <dbReference type="NCBI Taxonomy" id="2728834"/>
    <lineage>
        <taxon>Bacteria</taxon>
        <taxon>Pseudomonadati</taxon>
        <taxon>Pseudomonadota</taxon>
        <taxon>Alphaproteobacteria</taxon>
        <taxon>Sphingomonadales</taxon>
        <taxon>Sphingomonadaceae</taxon>
        <taxon>Sphingobium</taxon>
    </lineage>
</organism>
<keyword evidence="2" id="KW-1185">Reference proteome</keyword>
<proteinExistence type="predicted"/>
<protein>
    <submittedName>
        <fullName evidence="1">Uncharacterized protein</fullName>
    </submittedName>
</protein>
<evidence type="ECO:0000313" key="2">
    <source>
        <dbReference type="Proteomes" id="UP000519023"/>
    </source>
</evidence>
<evidence type="ECO:0000313" key="1">
    <source>
        <dbReference type="EMBL" id="NML13054.1"/>
    </source>
</evidence>
<accession>A0A7X9X045</accession>
<dbReference type="Proteomes" id="UP000519023">
    <property type="component" value="Unassembled WGS sequence"/>
</dbReference>
<comment type="caution">
    <text evidence="1">The sequence shown here is derived from an EMBL/GenBank/DDBJ whole genome shotgun (WGS) entry which is preliminary data.</text>
</comment>
<reference evidence="1 2" key="1">
    <citation type="submission" date="2020-04" db="EMBL/GenBank/DDBJ databases">
        <title>Sphingobium sp. AR-3-1 isolated from Arctic soil.</title>
        <authorList>
            <person name="Dahal R.H."/>
            <person name="Chaudhary D.K."/>
        </authorList>
    </citation>
    <scope>NUCLEOTIDE SEQUENCE [LARGE SCALE GENOMIC DNA]</scope>
    <source>
        <strain evidence="1 2">AR-3-1</strain>
    </source>
</reference>
<sequence>MTPFERAETAAWNDLLRQGVQAHVDTGAINGNVDMRAIVRAIFTAIHEPSQKMAEAGSEITRTVSAGEVDGAYQSDAANIWRFMVDVLLERG</sequence>
<dbReference type="EMBL" id="JABBFV010000034">
    <property type="protein sequence ID" value="NML13054.1"/>
    <property type="molecule type" value="Genomic_DNA"/>
</dbReference>
<name>A0A7X9X045_9SPHN</name>
<dbReference type="RefSeq" id="WP_169575354.1">
    <property type="nucleotide sequence ID" value="NZ_JABBFV010000034.1"/>
</dbReference>
<dbReference type="AlphaFoldDB" id="A0A7X9X045"/>
<gene>
    <name evidence="1" type="ORF">HHL08_23485</name>
</gene>